<evidence type="ECO:0000256" key="9">
    <source>
        <dbReference type="ARBA" id="ARBA00023065"/>
    </source>
</evidence>
<accession>A0ABM1RYG1</accession>
<keyword evidence="10 16" id="KW-0472">Membrane</keyword>
<comment type="subcellular location">
    <subcellularLocation>
        <location evidence="1">Membrane</location>
        <topology evidence="1">Multi-pass membrane protein</topology>
    </subcellularLocation>
</comment>
<feature type="compositionally biased region" description="Polar residues" evidence="15">
    <location>
        <begin position="240"/>
        <end position="253"/>
    </location>
</feature>
<reference evidence="18" key="1">
    <citation type="submission" date="2025-08" db="UniProtKB">
        <authorList>
            <consortium name="RefSeq"/>
        </authorList>
    </citation>
    <scope>IDENTIFICATION</scope>
    <source>
        <tissue evidence="18">Muscle</tissue>
    </source>
</reference>
<feature type="non-terminal residue" evidence="18">
    <location>
        <position position="266"/>
    </location>
</feature>
<keyword evidence="9" id="KW-0406">Ion transport</keyword>
<feature type="transmembrane region" description="Helical" evidence="16">
    <location>
        <begin position="55"/>
        <end position="74"/>
    </location>
</feature>
<evidence type="ECO:0000256" key="12">
    <source>
        <dbReference type="ARBA" id="ARBA00023201"/>
    </source>
</evidence>
<feature type="region of interest" description="Disordered" evidence="15">
    <location>
        <begin position="238"/>
        <end position="266"/>
    </location>
</feature>
<comment type="similarity">
    <text evidence="2">Belongs to the sodium:neurotransmitter symporter (SNF) (TC 2.A.22) family.</text>
</comment>
<dbReference type="InterPro" id="IPR000175">
    <property type="entry name" value="Na/ntran_symport"/>
</dbReference>
<evidence type="ECO:0000256" key="3">
    <source>
        <dbReference type="ARBA" id="ARBA00022448"/>
    </source>
</evidence>
<dbReference type="Pfam" id="PF00209">
    <property type="entry name" value="SNF"/>
    <property type="match status" value="1"/>
</dbReference>
<dbReference type="SUPFAM" id="SSF161070">
    <property type="entry name" value="SNF-like"/>
    <property type="match status" value="1"/>
</dbReference>
<dbReference type="PANTHER" id="PTHR11616:SF321">
    <property type="entry name" value="SODIUM-DEPENDENT NUTRIENT AMINO ACID TRANSPORTER 1-RELATED"/>
    <property type="match status" value="1"/>
</dbReference>
<keyword evidence="6" id="KW-0029">Amino-acid transport</keyword>
<keyword evidence="8" id="KW-0915">Sodium</keyword>
<keyword evidence="5" id="KW-0769">Symport</keyword>
<dbReference type="InterPro" id="IPR037272">
    <property type="entry name" value="SNS_sf"/>
</dbReference>
<dbReference type="PRINTS" id="PR00176">
    <property type="entry name" value="NANEUSMPORT"/>
</dbReference>
<dbReference type="Proteomes" id="UP000694941">
    <property type="component" value="Unplaced"/>
</dbReference>
<keyword evidence="7 16" id="KW-1133">Transmembrane helix</keyword>
<evidence type="ECO:0000256" key="16">
    <source>
        <dbReference type="SAM" id="Phobius"/>
    </source>
</evidence>
<sequence>GGIHLLAIIDKYAIGWPALIICLLECGGIMWLYGASNFFDDICILNERHPRIWRYIWKIVTPFVMLIVLLYTLFGHEQTLGHDNHHRRLSLIIGWILFIIVIAAIPICAIYLLVTKILSKQTDKKSLKCLLRSPLVRVYLEHCQSSEEKKCAQETGLQAQIIVVRVKNRPGASAIPIPYGYMVAPPAKVQKCQQIRKIRSYLADNEMSSSQSSRCLFDPTRSNQQLQRITTPENVISPKTAESSVKASNNCTSFKPIKPTTDKEQC</sequence>
<dbReference type="PROSITE" id="PS50267">
    <property type="entry name" value="NA_NEUROTRAN_SYMP_3"/>
    <property type="match status" value="1"/>
</dbReference>
<feature type="transmembrane region" description="Helical" evidence="16">
    <location>
        <begin position="89"/>
        <end position="114"/>
    </location>
</feature>
<dbReference type="GeneID" id="111083951"/>
<evidence type="ECO:0000313" key="18">
    <source>
        <dbReference type="RefSeq" id="XP_022236416.1"/>
    </source>
</evidence>
<organism evidence="17 18">
    <name type="scientific">Limulus polyphemus</name>
    <name type="common">Atlantic horseshoe crab</name>
    <dbReference type="NCBI Taxonomy" id="6850"/>
    <lineage>
        <taxon>Eukaryota</taxon>
        <taxon>Metazoa</taxon>
        <taxon>Ecdysozoa</taxon>
        <taxon>Arthropoda</taxon>
        <taxon>Chelicerata</taxon>
        <taxon>Merostomata</taxon>
        <taxon>Xiphosura</taxon>
        <taxon>Limulidae</taxon>
        <taxon>Limulus</taxon>
    </lineage>
</organism>
<evidence type="ECO:0000313" key="17">
    <source>
        <dbReference type="Proteomes" id="UP000694941"/>
    </source>
</evidence>
<evidence type="ECO:0000256" key="6">
    <source>
        <dbReference type="ARBA" id="ARBA00022970"/>
    </source>
</evidence>
<gene>
    <name evidence="18" type="primary">LOC111083951</name>
</gene>
<evidence type="ECO:0000256" key="1">
    <source>
        <dbReference type="ARBA" id="ARBA00004141"/>
    </source>
</evidence>
<evidence type="ECO:0000256" key="15">
    <source>
        <dbReference type="SAM" id="MobiDB-lite"/>
    </source>
</evidence>
<keyword evidence="17" id="KW-1185">Reference proteome</keyword>
<keyword evidence="3" id="KW-0813">Transport</keyword>
<proteinExistence type="inferred from homology"/>
<comment type="function">
    <text evidence="13">Unusual broad substrate spectrum amino acid:sodium cotransporter that promotes absorption of the D isomers of essential amino acids. Neutral amino acids are the preferred substrates, especially methionine and phenylalanine.</text>
</comment>
<name>A0ABM1RYG1_LIMPO</name>
<evidence type="ECO:0000256" key="2">
    <source>
        <dbReference type="ARBA" id="ARBA00006459"/>
    </source>
</evidence>
<evidence type="ECO:0000256" key="5">
    <source>
        <dbReference type="ARBA" id="ARBA00022847"/>
    </source>
</evidence>
<evidence type="ECO:0000256" key="4">
    <source>
        <dbReference type="ARBA" id="ARBA00022692"/>
    </source>
</evidence>
<keyword evidence="11" id="KW-0325">Glycoprotein</keyword>
<evidence type="ECO:0000256" key="7">
    <source>
        <dbReference type="ARBA" id="ARBA00022989"/>
    </source>
</evidence>
<keyword evidence="12" id="KW-0739">Sodium transport</keyword>
<feature type="non-terminal residue" evidence="18">
    <location>
        <position position="1"/>
    </location>
</feature>
<evidence type="ECO:0000256" key="14">
    <source>
        <dbReference type="ARBA" id="ARBA00040215"/>
    </source>
</evidence>
<feature type="transmembrane region" description="Helical" evidence="16">
    <location>
        <begin position="14"/>
        <end position="34"/>
    </location>
</feature>
<dbReference type="PANTHER" id="PTHR11616">
    <property type="entry name" value="SODIUM/CHLORIDE DEPENDENT TRANSPORTER"/>
    <property type="match status" value="1"/>
</dbReference>
<dbReference type="RefSeq" id="XP_022236416.1">
    <property type="nucleotide sequence ID" value="XM_022380708.1"/>
</dbReference>
<keyword evidence="4 16" id="KW-0812">Transmembrane</keyword>
<protein>
    <recommendedName>
        <fullName evidence="14">Sodium-dependent nutrient amino acid transporter 1</fullName>
    </recommendedName>
</protein>
<evidence type="ECO:0000256" key="10">
    <source>
        <dbReference type="ARBA" id="ARBA00023136"/>
    </source>
</evidence>
<evidence type="ECO:0000256" key="11">
    <source>
        <dbReference type="ARBA" id="ARBA00023180"/>
    </source>
</evidence>
<evidence type="ECO:0000256" key="8">
    <source>
        <dbReference type="ARBA" id="ARBA00023053"/>
    </source>
</evidence>
<evidence type="ECO:0000256" key="13">
    <source>
        <dbReference type="ARBA" id="ARBA00037785"/>
    </source>
</evidence>